<feature type="domain" description="Galactosyltransferase C-terminal" evidence="2">
    <location>
        <begin position="157"/>
        <end position="203"/>
    </location>
</feature>
<protein>
    <submittedName>
        <fullName evidence="3">Glycosyltransferase family 2 protein</fullName>
    </submittedName>
</protein>
<evidence type="ECO:0000313" key="3">
    <source>
        <dbReference type="EMBL" id="QQG65212.1"/>
    </source>
</evidence>
<dbReference type="Gene3D" id="3.90.550.10">
    <property type="entry name" value="Spore Coat Polysaccharide Biosynthesis Protein SpsA, Chain A"/>
    <property type="match status" value="1"/>
</dbReference>
<evidence type="ECO:0000313" key="4">
    <source>
        <dbReference type="Proteomes" id="UP000596092"/>
    </source>
</evidence>
<reference evidence="3 4" key="1">
    <citation type="submission" date="2020-05" db="EMBL/GenBank/DDBJ databases">
        <title>Complete genome of Desulfobulbus oligotrophicus.</title>
        <authorList>
            <person name="Podar M."/>
        </authorList>
    </citation>
    <scope>NUCLEOTIDE SEQUENCE [LARGE SCALE GENOMIC DNA]</scope>
    <source>
        <strain evidence="3 4">Prop6</strain>
    </source>
</reference>
<dbReference type="SUPFAM" id="SSF53448">
    <property type="entry name" value="Nucleotide-diphospho-sugar transferases"/>
    <property type="match status" value="1"/>
</dbReference>
<dbReference type="PANTHER" id="PTHR43179:SF7">
    <property type="entry name" value="RHAMNOSYLTRANSFERASE WBBL"/>
    <property type="match status" value="1"/>
</dbReference>
<keyword evidence="1 3" id="KW-0808">Transferase</keyword>
<dbReference type="GO" id="GO:0016740">
    <property type="term" value="F:transferase activity"/>
    <property type="evidence" value="ECO:0007669"/>
    <property type="project" value="UniProtKB-KW"/>
</dbReference>
<evidence type="ECO:0000259" key="2">
    <source>
        <dbReference type="Pfam" id="PF02709"/>
    </source>
</evidence>
<name>A0A7T6AQ51_9BACT</name>
<keyword evidence="4" id="KW-1185">Reference proteome</keyword>
<dbReference type="AlphaFoldDB" id="A0A7T6AQ51"/>
<dbReference type="RefSeq" id="WP_199264032.1">
    <property type="nucleotide sequence ID" value="NZ_CP054140.1"/>
</dbReference>
<accession>A0A7T6AQ51</accession>
<organism evidence="3 4">
    <name type="scientific">Desulfobulbus oligotrophicus</name>
    <dbReference type="NCBI Taxonomy" id="1909699"/>
    <lineage>
        <taxon>Bacteria</taxon>
        <taxon>Pseudomonadati</taxon>
        <taxon>Thermodesulfobacteriota</taxon>
        <taxon>Desulfobulbia</taxon>
        <taxon>Desulfobulbales</taxon>
        <taxon>Desulfobulbaceae</taxon>
        <taxon>Desulfobulbus</taxon>
    </lineage>
</organism>
<gene>
    <name evidence="3" type="ORF">HP555_04690</name>
</gene>
<dbReference type="KEGG" id="dog:HP555_04690"/>
<sequence length="247" mass="27806">MIAVSVVSHGHGEMVTSLVASLLPFPEVSRILVTLNRPESLPLPEDERILVIRNAFAKGFSANHNTAYAFCREPFFCVVNPDIELRSNPFPALLQASAKADAALTAPMVLSLQGTVENSFRRFPNLRRLVAKVLGQVDQSYTAIPEEQDIFFPEWVAGMFMLFSSVDFAALNGFDEKFFLYYEDVDICVRAWKSGRKVAVCPAAAVVHDARCSSHHDIRFLRWHLASMARYFYKHWGRLPAVPITRT</sequence>
<evidence type="ECO:0000256" key="1">
    <source>
        <dbReference type="ARBA" id="ARBA00022679"/>
    </source>
</evidence>
<dbReference type="InterPro" id="IPR027791">
    <property type="entry name" value="Galactosyl_T_C"/>
</dbReference>
<dbReference type="Pfam" id="PF02709">
    <property type="entry name" value="Glyco_transf_7C"/>
    <property type="match status" value="1"/>
</dbReference>
<dbReference type="InterPro" id="IPR029044">
    <property type="entry name" value="Nucleotide-diphossugar_trans"/>
</dbReference>
<dbReference type="Proteomes" id="UP000596092">
    <property type="component" value="Chromosome"/>
</dbReference>
<dbReference type="PANTHER" id="PTHR43179">
    <property type="entry name" value="RHAMNOSYLTRANSFERASE WBBL"/>
    <property type="match status" value="1"/>
</dbReference>
<proteinExistence type="predicted"/>
<dbReference type="EMBL" id="CP054140">
    <property type="protein sequence ID" value="QQG65212.1"/>
    <property type="molecule type" value="Genomic_DNA"/>
</dbReference>